<sequence>MKACATRANAVHLVGQDTPGGGILRPAQDRSDCADPEGVCERLIPDTIMLSSGGLPSQEKLPVGRLVDPVPYTILEEMPAARLYPLFAKAGVNVACVVSETGKFRGMISRKGLIEVAKKLDEG</sequence>
<accession>A0A7S2KCJ5</accession>
<gene>
    <name evidence="3" type="ORF">BRAN1462_LOCUS28977</name>
</gene>
<evidence type="ECO:0000259" key="2">
    <source>
        <dbReference type="PROSITE" id="PS51371"/>
    </source>
</evidence>
<dbReference type="InterPro" id="IPR046342">
    <property type="entry name" value="CBS_dom_sf"/>
</dbReference>
<evidence type="ECO:0000313" key="3">
    <source>
        <dbReference type="EMBL" id="CAD9572918.1"/>
    </source>
</evidence>
<reference evidence="3" key="1">
    <citation type="submission" date="2021-01" db="EMBL/GenBank/DDBJ databases">
        <authorList>
            <person name="Corre E."/>
            <person name="Pelletier E."/>
            <person name="Niang G."/>
            <person name="Scheremetjew M."/>
            <person name="Finn R."/>
            <person name="Kale V."/>
            <person name="Holt S."/>
            <person name="Cochrane G."/>
            <person name="Meng A."/>
            <person name="Brown T."/>
            <person name="Cohen L."/>
        </authorList>
    </citation>
    <scope>NUCLEOTIDE SEQUENCE</scope>
    <source>
        <strain evidence="3">RCC3387</strain>
    </source>
</reference>
<feature type="domain" description="CBS" evidence="2">
    <location>
        <begin position="67"/>
        <end position="123"/>
    </location>
</feature>
<protein>
    <recommendedName>
        <fullName evidence="2">CBS domain-containing protein</fullName>
    </recommendedName>
</protein>
<dbReference type="EMBL" id="HBGW01045654">
    <property type="protein sequence ID" value="CAD9572918.1"/>
    <property type="molecule type" value="Transcribed_RNA"/>
</dbReference>
<organism evidence="3">
    <name type="scientific">Zooxanthella nutricula</name>
    <dbReference type="NCBI Taxonomy" id="1333877"/>
    <lineage>
        <taxon>Eukaryota</taxon>
        <taxon>Sar</taxon>
        <taxon>Alveolata</taxon>
        <taxon>Dinophyceae</taxon>
        <taxon>Peridiniales</taxon>
        <taxon>Peridiniales incertae sedis</taxon>
        <taxon>Zooxanthella</taxon>
    </lineage>
</organism>
<dbReference type="InterPro" id="IPR000644">
    <property type="entry name" value="CBS_dom"/>
</dbReference>
<dbReference type="SUPFAM" id="SSF54631">
    <property type="entry name" value="CBS-domain pair"/>
    <property type="match status" value="1"/>
</dbReference>
<dbReference type="Gene3D" id="3.10.580.10">
    <property type="entry name" value="CBS-domain"/>
    <property type="match status" value="1"/>
</dbReference>
<proteinExistence type="predicted"/>
<dbReference type="PROSITE" id="PS51371">
    <property type="entry name" value="CBS"/>
    <property type="match status" value="1"/>
</dbReference>
<keyword evidence="1" id="KW-0129">CBS domain</keyword>
<dbReference type="AlphaFoldDB" id="A0A7S2KCJ5"/>
<name>A0A7S2KCJ5_9DINO</name>
<evidence type="ECO:0000256" key="1">
    <source>
        <dbReference type="PROSITE-ProRule" id="PRU00703"/>
    </source>
</evidence>